<accession>A0A2Z7B1S2</accession>
<organism evidence="2 3">
    <name type="scientific">Dorcoceras hygrometricum</name>
    <dbReference type="NCBI Taxonomy" id="472368"/>
    <lineage>
        <taxon>Eukaryota</taxon>
        <taxon>Viridiplantae</taxon>
        <taxon>Streptophyta</taxon>
        <taxon>Embryophyta</taxon>
        <taxon>Tracheophyta</taxon>
        <taxon>Spermatophyta</taxon>
        <taxon>Magnoliopsida</taxon>
        <taxon>eudicotyledons</taxon>
        <taxon>Gunneridae</taxon>
        <taxon>Pentapetalae</taxon>
        <taxon>asterids</taxon>
        <taxon>lamiids</taxon>
        <taxon>Lamiales</taxon>
        <taxon>Gesneriaceae</taxon>
        <taxon>Didymocarpoideae</taxon>
        <taxon>Trichosporeae</taxon>
        <taxon>Loxocarpinae</taxon>
        <taxon>Dorcoceras</taxon>
    </lineage>
</organism>
<reference evidence="2 3" key="1">
    <citation type="journal article" date="2015" name="Proc. Natl. Acad. Sci. U.S.A.">
        <title>The resurrection genome of Boea hygrometrica: A blueprint for survival of dehydration.</title>
        <authorList>
            <person name="Xiao L."/>
            <person name="Yang G."/>
            <person name="Zhang L."/>
            <person name="Yang X."/>
            <person name="Zhao S."/>
            <person name="Ji Z."/>
            <person name="Zhou Q."/>
            <person name="Hu M."/>
            <person name="Wang Y."/>
            <person name="Chen M."/>
            <person name="Xu Y."/>
            <person name="Jin H."/>
            <person name="Xiao X."/>
            <person name="Hu G."/>
            <person name="Bao F."/>
            <person name="Hu Y."/>
            <person name="Wan P."/>
            <person name="Li L."/>
            <person name="Deng X."/>
            <person name="Kuang T."/>
            <person name="Xiang C."/>
            <person name="Zhu J.K."/>
            <person name="Oliver M.J."/>
            <person name="He Y."/>
        </authorList>
    </citation>
    <scope>NUCLEOTIDE SEQUENCE [LARGE SCALE GENOMIC DNA]</scope>
    <source>
        <strain evidence="3">cv. XS01</strain>
    </source>
</reference>
<name>A0A2Z7B1S2_9LAMI</name>
<dbReference type="EMBL" id="KV010345">
    <property type="protein sequence ID" value="KZV27714.1"/>
    <property type="molecule type" value="Genomic_DNA"/>
</dbReference>
<sequence>MGQIRLELQNQNSALARKQLRAKKSEENISELKNGFQFREYEISDQRVRSSILRRNAVVSTSSNDIVLLSLNFKYHLLDLTNPNDIVRVTSASLLPAGSPVATHYSQSPRCWFQNAAFQLNETTSLYLFFATVQTSLFFASRLN</sequence>
<protein>
    <submittedName>
        <fullName evidence="2">Uncharacterized protein</fullName>
    </submittedName>
</protein>
<gene>
    <name evidence="2" type="ORF">F511_37963</name>
</gene>
<evidence type="ECO:0000313" key="3">
    <source>
        <dbReference type="Proteomes" id="UP000250235"/>
    </source>
</evidence>
<keyword evidence="3" id="KW-1185">Reference proteome</keyword>
<evidence type="ECO:0000256" key="1">
    <source>
        <dbReference type="SAM" id="Coils"/>
    </source>
</evidence>
<proteinExistence type="predicted"/>
<dbReference type="AlphaFoldDB" id="A0A2Z7B1S2"/>
<feature type="coiled-coil region" evidence="1">
    <location>
        <begin position="8"/>
        <end position="35"/>
    </location>
</feature>
<evidence type="ECO:0000313" key="2">
    <source>
        <dbReference type="EMBL" id="KZV27714.1"/>
    </source>
</evidence>
<keyword evidence="1" id="KW-0175">Coiled coil</keyword>
<dbReference type="Proteomes" id="UP000250235">
    <property type="component" value="Unassembled WGS sequence"/>
</dbReference>